<reference evidence="2" key="1">
    <citation type="submission" date="2016-06" db="EMBL/GenBank/DDBJ databases">
        <title>Parallel loss of symbiosis genes in relatives of nitrogen-fixing non-legume Parasponia.</title>
        <authorList>
            <person name="Van Velzen R."/>
            <person name="Holmer R."/>
            <person name="Bu F."/>
            <person name="Rutten L."/>
            <person name="Van Zeijl A."/>
            <person name="Liu W."/>
            <person name="Santuari L."/>
            <person name="Cao Q."/>
            <person name="Sharma T."/>
            <person name="Shen D."/>
            <person name="Roswanjaya Y."/>
            <person name="Wardhani T."/>
            <person name="Kalhor M.S."/>
            <person name="Jansen J."/>
            <person name="Van den Hoogen J."/>
            <person name="Gungor B."/>
            <person name="Hartog M."/>
            <person name="Hontelez J."/>
            <person name="Verver J."/>
            <person name="Yang W.-C."/>
            <person name="Schijlen E."/>
            <person name="Repin R."/>
            <person name="Schilthuizen M."/>
            <person name="Schranz E."/>
            <person name="Heidstra R."/>
            <person name="Miyata K."/>
            <person name="Fedorova E."/>
            <person name="Kohlen W."/>
            <person name="Bisseling T."/>
            <person name="Smit S."/>
            <person name="Geurts R."/>
        </authorList>
    </citation>
    <scope>NUCLEOTIDE SEQUENCE [LARGE SCALE GENOMIC DNA]</scope>
    <source>
        <strain evidence="2">cv. RG33-2</strain>
    </source>
</reference>
<sequence>MELPPPLHLCPSLSLSLASSFDPNSSISPEPWHDRSISSSVPSHGMTPFLWLTKEKVINSQIRENEASIRGWSSIPKSGFVRLCFSEETRCKRIGMLFAQLVRRMETDGFRATVLTVDTPRLVCWEADMKNT</sequence>
<dbReference type="InParanoid" id="A0A2P5FX74"/>
<dbReference type="EMBL" id="JXTC01000004">
    <property type="protein sequence ID" value="POO02401.1"/>
    <property type="molecule type" value="Genomic_DNA"/>
</dbReference>
<organism evidence="1 2">
    <name type="scientific">Trema orientale</name>
    <name type="common">Charcoal tree</name>
    <name type="synonym">Celtis orientalis</name>
    <dbReference type="NCBI Taxonomy" id="63057"/>
    <lineage>
        <taxon>Eukaryota</taxon>
        <taxon>Viridiplantae</taxon>
        <taxon>Streptophyta</taxon>
        <taxon>Embryophyta</taxon>
        <taxon>Tracheophyta</taxon>
        <taxon>Spermatophyta</taxon>
        <taxon>Magnoliopsida</taxon>
        <taxon>eudicotyledons</taxon>
        <taxon>Gunneridae</taxon>
        <taxon>Pentapetalae</taxon>
        <taxon>rosids</taxon>
        <taxon>fabids</taxon>
        <taxon>Rosales</taxon>
        <taxon>Cannabaceae</taxon>
        <taxon>Trema</taxon>
    </lineage>
</organism>
<gene>
    <name evidence="1" type="ORF">TorRG33x02_013850</name>
</gene>
<protein>
    <submittedName>
        <fullName evidence="1">Aldolase-type TIM barrel</fullName>
    </submittedName>
</protein>
<accession>A0A2P5FX74</accession>
<dbReference type="Proteomes" id="UP000237000">
    <property type="component" value="Unassembled WGS sequence"/>
</dbReference>
<proteinExistence type="predicted"/>
<name>A0A2P5FX74_TREOI</name>
<comment type="caution">
    <text evidence="1">The sequence shown here is derived from an EMBL/GenBank/DDBJ whole genome shotgun (WGS) entry which is preliminary data.</text>
</comment>
<dbReference type="OrthoDB" id="10444450at2759"/>
<evidence type="ECO:0000313" key="1">
    <source>
        <dbReference type="EMBL" id="POO02401.1"/>
    </source>
</evidence>
<keyword evidence="2" id="KW-1185">Reference proteome</keyword>
<evidence type="ECO:0000313" key="2">
    <source>
        <dbReference type="Proteomes" id="UP000237000"/>
    </source>
</evidence>
<dbReference type="AlphaFoldDB" id="A0A2P5FX74"/>